<dbReference type="EMBL" id="JAJAWG010000017">
    <property type="protein sequence ID" value="MCB5197545.1"/>
    <property type="molecule type" value="Genomic_DNA"/>
</dbReference>
<evidence type="ECO:0000256" key="1">
    <source>
        <dbReference type="SAM" id="MobiDB-lite"/>
    </source>
</evidence>
<feature type="region of interest" description="Disordered" evidence="1">
    <location>
        <begin position="283"/>
        <end position="304"/>
    </location>
</feature>
<comment type="caution">
    <text evidence="3">The sequence shown here is derived from an EMBL/GenBank/DDBJ whole genome shotgun (WGS) entry which is preliminary data.</text>
</comment>
<dbReference type="InterPro" id="IPR010657">
    <property type="entry name" value="ImpA_N"/>
</dbReference>
<dbReference type="Pfam" id="PF06812">
    <property type="entry name" value="ImpA_N"/>
    <property type="match status" value="1"/>
</dbReference>
<dbReference type="PANTHER" id="PTHR37951:SF1">
    <property type="entry name" value="TYPE VI SECRETION SYSTEM COMPONENT TSSA1"/>
    <property type="match status" value="1"/>
</dbReference>
<evidence type="ECO:0000313" key="4">
    <source>
        <dbReference type="Proteomes" id="UP001198034"/>
    </source>
</evidence>
<gene>
    <name evidence="3" type="primary">tssA</name>
    <name evidence="3" type="ORF">LG219_14885</name>
</gene>
<accession>A0ABS8BP83</accession>
<organism evidence="3 4">
    <name type="scientific">Deefgea salmonis</name>
    <dbReference type="NCBI Taxonomy" id="2875502"/>
    <lineage>
        <taxon>Bacteria</taxon>
        <taxon>Pseudomonadati</taxon>
        <taxon>Pseudomonadota</taxon>
        <taxon>Betaproteobacteria</taxon>
        <taxon>Neisseriales</taxon>
        <taxon>Chitinibacteraceae</taxon>
        <taxon>Deefgea</taxon>
    </lineage>
</organism>
<sequence length="373" mass="41348">MTHTESLSPLLAPIHPDHIAGQDLAYSPLFDQIREARRADDPTLSQGEWGQALKTADWNKVIQLCEQGLAQQSKDLQLAVWYGEALVKTRGFVGAQLALQLLDGLLEQYWETGYPEYDPDDLDERVGKLEWCNTQLGMALREVALTDPNHGGYNWQQWQESRDVENMGLKDDQAKEAAIAEGKLAGDVFDKSVNASGPTWFSQLHQQLTSAQTAYQAFDDRIEQRFGHAAPGLAELRNALKDCLDVVNRLRLQWGEPTPALAANTGSLLTAPIGSKVVEHMPNTAAPTHSAPPPSYTANATTAGPIQNRADAVRQLTEVARYFRQHEPHSPVALLAERAAKWAEMSLEEWLSSVIKDDATLGQLNELLDIRRN</sequence>
<name>A0ABS8BP83_9NEIS</name>
<proteinExistence type="predicted"/>
<evidence type="ECO:0000259" key="2">
    <source>
        <dbReference type="Pfam" id="PF06812"/>
    </source>
</evidence>
<dbReference type="Proteomes" id="UP001198034">
    <property type="component" value="Unassembled WGS sequence"/>
</dbReference>
<dbReference type="PANTHER" id="PTHR37951">
    <property type="entry name" value="CYTOPLASMIC PROTEIN-RELATED"/>
    <property type="match status" value="1"/>
</dbReference>
<reference evidence="3 4" key="1">
    <citation type="submission" date="2021-10" db="EMBL/GenBank/DDBJ databases">
        <authorList>
            <person name="Chen M."/>
        </authorList>
    </citation>
    <scope>NUCLEOTIDE SEQUENCE [LARGE SCALE GENOMIC DNA]</scope>
    <source>
        <strain evidence="3 4">H3-26</strain>
    </source>
</reference>
<protein>
    <submittedName>
        <fullName evidence="3">Type VI secretion system protein TssA</fullName>
    </submittedName>
</protein>
<dbReference type="InterPro" id="IPR017740">
    <property type="entry name" value="TssA-like"/>
</dbReference>
<evidence type="ECO:0000313" key="3">
    <source>
        <dbReference type="EMBL" id="MCB5197545.1"/>
    </source>
</evidence>
<dbReference type="RefSeq" id="WP_226765235.1">
    <property type="nucleotide sequence ID" value="NZ_JAJAWG010000017.1"/>
</dbReference>
<keyword evidence="4" id="KW-1185">Reference proteome</keyword>
<feature type="domain" description="ImpA N-terminal" evidence="2">
    <location>
        <begin position="11"/>
        <end position="133"/>
    </location>
</feature>
<dbReference type="NCBIfam" id="TIGR03363">
    <property type="entry name" value="VI_chp_8"/>
    <property type="match status" value="1"/>
</dbReference>